<keyword evidence="9 13" id="KW-1133">Transmembrane helix</keyword>
<evidence type="ECO:0000256" key="10">
    <source>
        <dbReference type="ARBA" id="ARBA00023136"/>
    </source>
</evidence>
<organism evidence="14 15">
    <name type="scientific">Actinia tenebrosa</name>
    <name type="common">Australian red waratah sea anemone</name>
    <dbReference type="NCBI Taxonomy" id="6105"/>
    <lineage>
        <taxon>Eukaryota</taxon>
        <taxon>Metazoa</taxon>
        <taxon>Cnidaria</taxon>
        <taxon>Anthozoa</taxon>
        <taxon>Hexacorallia</taxon>
        <taxon>Actiniaria</taxon>
        <taxon>Actiniidae</taxon>
        <taxon>Actinia</taxon>
    </lineage>
</organism>
<dbReference type="OrthoDB" id="422086at2759"/>
<dbReference type="GO" id="GO:0004671">
    <property type="term" value="F:protein C-terminal S-isoprenylcysteine carboxyl O-methyltransferase activity"/>
    <property type="evidence" value="ECO:0007669"/>
    <property type="project" value="UniProtKB-EC"/>
</dbReference>
<dbReference type="Proteomes" id="UP000515163">
    <property type="component" value="Unplaced"/>
</dbReference>
<keyword evidence="8 13" id="KW-0812">Transmembrane</keyword>
<feature type="transmembrane region" description="Helical" evidence="13">
    <location>
        <begin position="34"/>
        <end position="51"/>
    </location>
</feature>
<dbReference type="Gene3D" id="1.20.120.1630">
    <property type="match status" value="1"/>
</dbReference>
<evidence type="ECO:0000256" key="1">
    <source>
        <dbReference type="ARBA" id="ARBA00001450"/>
    </source>
</evidence>
<evidence type="ECO:0000256" key="3">
    <source>
        <dbReference type="ARBA" id="ARBA00009140"/>
    </source>
</evidence>
<evidence type="ECO:0000313" key="14">
    <source>
        <dbReference type="Proteomes" id="UP000515163"/>
    </source>
</evidence>
<evidence type="ECO:0000256" key="9">
    <source>
        <dbReference type="ARBA" id="ARBA00022989"/>
    </source>
</evidence>
<sequence>MAMIKKEGIFALLAFLIYFYSCLTLIRTTTFTSWQGLINSLAFIALSWFVMKFLPHFEVVKRAAFLGCVFGFSVVLSFSGLPFQHFGWYMASLSFFHFSEYIMTAIYNPDTLTTDSFLLNHSREYKLAAIASWIEFAVEYFFFPNLKQTSFINELGLLLLIGGEIVRKLAMITAKSNFSHIVQFQKKDGHVLVQHGIYNWFRHPSYFGWFWWSIGTQLTLSNPICLVVYAWASWNFFKERIEVEEVTLLNFFQQEYVDYQKRVGTGLPFIKGYLVSEEINSKKDK</sequence>
<keyword evidence="7 13" id="KW-0949">S-adenosyl-L-methionine</keyword>
<dbReference type="InterPro" id="IPR025770">
    <property type="entry name" value="PPMT_MeTrfase"/>
</dbReference>
<dbReference type="GeneID" id="116308219"/>
<evidence type="ECO:0000313" key="15">
    <source>
        <dbReference type="RefSeq" id="XP_031574460.1"/>
    </source>
</evidence>
<comment type="function">
    <text evidence="11">Catalyzes the post-translational methylation of isoprenylated C-terminal cysteine residues.</text>
</comment>
<comment type="catalytic activity">
    <reaction evidence="1 13">
        <text>[protein]-C-terminal S-[(2E,6E)-farnesyl]-L-cysteine + S-adenosyl-L-methionine = [protein]-C-terminal S-[(2E,6E)-farnesyl]-L-cysteine methyl ester + S-adenosyl-L-homocysteine</text>
        <dbReference type="Rhea" id="RHEA:21672"/>
        <dbReference type="Rhea" id="RHEA-COMP:12125"/>
        <dbReference type="Rhea" id="RHEA-COMP:12126"/>
        <dbReference type="ChEBI" id="CHEBI:57856"/>
        <dbReference type="ChEBI" id="CHEBI:59789"/>
        <dbReference type="ChEBI" id="CHEBI:90510"/>
        <dbReference type="ChEBI" id="CHEBI:90511"/>
        <dbReference type="EC" id="2.1.1.100"/>
    </reaction>
</comment>
<evidence type="ECO:0000256" key="2">
    <source>
        <dbReference type="ARBA" id="ARBA00004141"/>
    </source>
</evidence>
<comment type="similarity">
    <text evidence="3 13">Belongs to the class VI-like SAM-binding methyltransferase superfamily. Isoprenylcysteine carboxyl methyltransferase family.</text>
</comment>
<dbReference type="RefSeq" id="XP_031574460.1">
    <property type="nucleotide sequence ID" value="XM_031718600.1"/>
</dbReference>
<evidence type="ECO:0000256" key="8">
    <source>
        <dbReference type="ARBA" id="ARBA00022692"/>
    </source>
</evidence>
<proteinExistence type="inferred from homology"/>
<dbReference type="InterPro" id="IPR007269">
    <property type="entry name" value="ICMT_MeTrfase"/>
</dbReference>
<dbReference type="PROSITE" id="PS51564">
    <property type="entry name" value="SAM_ICMT"/>
    <property type="match status" value="1"/>
</dbReference>
<evidence type="ECO:0000256" key="5">
    <source>
        <dbReference type="ARBA" id="ARBA00022603"/>
    </source>
</evidence>
<feature type="transmembrane region" description="Helical" evidence="13">
    <location>
        <begin position="63"/>
        <end position="81"/>
    </location>
</feature>
<evidence type="ECO:0000256" key="6">
    <source>
        <dbReference type="ARBA" id="ARBA00022679"/>
    </source>
</evidence>
<evidence type="ECO:0000256" key="7">
    <source>
        <dbReference type="ARBA" id="ARBA00022691"/>
    </source>
</evidence>
<dbReference type="GO" id="GO:0005789">
    <property type="term" value="C:endoplasmic reticulum membrane"/>
    <property type="evidence" value="ECO:0007669"/>
    <property type="project" value="UniProtKB-SubCell"/>
</dbReference>
<dbReference type="EC" id="2.1.1.100" evidence="4 13"/>
<dbReference type="FunCoup" id="A0A6P8JD67">
    <property type="interactions" value="612"/>
</dbReference>
<evidence type="ECO:0000256" key="4">
    <source>
        <dbReference type="ARBA" id="ARBA00012151"/>
    </source>
</evidence>
<accession>A0A6P8JD67</accession>
<keyword evidence="6" id="KW-0808">Transferase</keyword>
<dbReference type="AlphaFoldDB" id="A0A6P8JD67"/>
<comment type="subcellular location">
    <subcellularLocation>
        <location evidence="13">Endoplasmic reticulum membrane</location>
        <topology evidence="13">Multi-pass membrane protein</topology>
    </subcellularLocation>
    <subcellularLocation>
        <location evidence="2">Membrane</location>
        <topology evidence="2">Multi-pass membrane protein</topology>
    </subcellularLocation>
</comment>
<dbReference type="PANTHER" id="PTHR12714:SF9">
    <property type="entry name" value="PROTEIN-S-ISOPRENYLCYSTEINE O-METHYLTRANSFERASE"/>
    <property type="match status" value="1"/>
</dbReference>
<dbReference type="GO" id="GO:0032259">
    <property type="term" value="P:methylation"/>
    <property type="evidence" value="ECO:0007669"/>
    <property type="project" value="UniProtKB-KW"/>
</dbReference>
<dbReference type="KEGG" id="aten:116308219"/>
<evidence type="ECO:0000256" key="12">
    <source>
        <dbReference type="ARBA" id="ARBA00023656"/>
    </source>
</evidence>
<keyword evidence="13" id="KW-0256">Endoplasmic reticulum</keyword>
<dbReference type="PANTHER" id="PTHR12714">
    <property type="entry name" value="PROTEIN-S ISOPRENYLCYSTEINE O-METHYLTRANSFERASE"/>
    <property type="match status" value="1"/>
</dbReference>
<dbReference type="Pfam" id="PF04140">
    <property type="entry name" value="ICMT"/>
    <property type="match status" value="1"/>
</dbReference>
<keyword evidence="5 13" id="KW-0489">Methyltransferase</keyword>
<keyword evidence="10 13" id="KW-0472">Membrane</keyword>
<gene>
    <name evidence="15" type="primary">LOC116308219</name>
</gene>
<reference evidence="15" key="1">
    <citation type="submission" date="2025-08" db="UniProtKB">
        <authorList>
            <consortium name="RefSeq"/>
        </authorList>
    </citation>
    <scope>IDENTIFICATION</scope>
    <source>
        <tissue evidence="15">Tentacle</tissue>
    </source>
</reference>
<keyword evidence="14" id="KW-1185">Reference proteome</keyword>
<protein>
    <recommendedName>
        <fullName evidence="12 13">Protein-S-isoprenylcysteine O-methyltransferase</fullName>
        <ecNumber evidence="4 13">2.1.1.100</ecNumber>
    </recommendedName>
</protein>
<comment type="caution">
    <text evidence="13">Lacks conserved residue(s) required for the propagation of feature annotation.</text>
</comment>
<dbReference type="InParanoid" id="A0A6P8JD67"/>
<evidence type="ECO:0000256" key="11">
    <source>
        <dbReference type="ARBA" id="ARBA00023572"/>
    </source>
</evidence>
<feature type="transmembrane region" description="Helical" evidence="13">
    <location>
        <begin position="209"/>
        <end position="232"/>
    </location>
</feature>
<evidence type="ECO:0000256" key="13">
    <source>
        <dbReference type="RuleBase" id="RU362022"/>
    </source>
</evidence>
<name>A0A6P8JD67_ACTTE</name>